<dbReference type="Gene3D" id="1.25.40.10">
    <property type="entry name" value="Tetratricopeptide repeat domain"/>
    <property type="match status" value="1"/>
</dbReference>
<dbReference type="PANTHER" id="PTHR21529:SF4">
    <property type="entry name" value="TPR AND ANKYRIN REPEAT-CONTAINING PROTEIN 1"/>
    <property type="match status" value="1"/>
</dbReference>
<name>A0AAW0G5V4_9APHY</name>
<dbReference type="InterPro" id="IPR039904">
    <property type="entry name" value="TRANK1"/>
</dbReference>
<dbReference type="InterPro" id="IPR027417">
    <property type="entry name" value="P-loop_NTPase"/>
</dbReference>
<dbReference type="InterPro" id="IPR014016">
    <property type="entry name" value="UvrD-like_ATP-bd"/>
</dbReference>
<dbReference type="GO" id="GO:0016787">
    <property type="term" value="F:hydrolase activity"/>
    <property type="evidence" value="ECO:0007669"/>
    <property type="project" value="UniProtKB-KW"/>
</dbReference>
<sequence>MLFKMLGIERTYDSMRETMLESFPKPRQIFVTQSRVLAEKVEEYFTKLSESHAAAQRTAEQSVKMAQAKLTAQDQGLVDRDEEQYHRGDLPKSYGELRDEHFPLFLTFDHLSRLLEAEFASGKYGTAQKLIVNTHSENPLDTLSNDYMQQQRTSFVSYGTFLQAYWPHFPQNLTKNMDPALVFAEFMGVIKGSEETLQTLERFLDRDTYVKLSHRTQGTFATQRDSVYAIFQAYLRLKKNRGDYDAADRTHGILRALRENGVPGNKIDFIYIDEAQDNLLIDALIPRTICRNPEGMFWAGDTAQTISAGSSFRFNDLKAFLYRVEEMNNVSGLQEPPKSFQLTVNYRSHGGIVSCAQSVVELITKFWPHAIDILADERGVIDGIKPLYLTGWDQHSMRYEQFLFGATGDHMEFGAQQCILVRDDVAREKLRQQVGDIGLIMTLYESKGLEFNDVLLYNFFEDSTVDLAQWRVILNTLPNLKNIKCPRFDENRHSGICRDLKFLYVAITRARKNLWIADCSEKSEPMREVWLAKGQIQLCGPGDHIPQLAVTSTPEEWAVTARALFDKRQYMQAIKCYERAGLDRERKVAEAYYHREQARAKTIDDTTRISSFRTVADQFDRCAMGSDKRAEKSAYYRIAAECYAAAMDVRRAAQAYLYAEEYTLAAQYFRKANVFDKAVEVVQTYSARVDPKVADTIISVAKLFYCRENRLEKATKLFPTVEDALEYMEDYGFDFARADLLEKAGKLVDAAELHLAEGRTIKAINLLLKDDKDERALPRAASYVLEGLWKCLSFGIKPNVSRDMPDSTLDPLLSLAEEVMQSASLPDHERTQLMMFQAIASSNFGSLLQLGKKLHTDFLDIPASLLCFDHVFGRPFRFQSLPCPEISAILEGFLLYAEELRKISFEYEPYKDAAVQRLFGFRMSEDQIITVPNPSYMYASVANSRACRSQEDGHVTITSHDFILNFSQVLRNRLQLRVQTADTELSLSPILRPCVVFAVYGECNTNDCHIRNAHVNKDSMNADWYNTRIRVVLQQVQLCQTLRAIQRRWNQDQQRHHWLNVLFWMLYPLHQVFGSIANLDKARIPEYNKGIQVINNWIEEFFFDLNARPSPTELLTVTIQRACLALEFQPSVAHDIFKRSPWLTNLPPTAPKRNGDAFILHDFLEVLSGIQPTSIISGMLGIRHICNSADSLDINLLCHLVDRICGSCIVAARSYGLHDTMFPRSWLSWLPTTERAAQLEVRGSIRTTFIGALSDLLETLFLGHNADHLLRVDEGQFYKRTRARNIMIYRVCRSLALLGYNCRNDKLRWDIIRSISSLRKGTREFSSLFVRYVRADGWSDVVKALRRVDIRSDLDHTLDEFINFKDESRITGAGRTFRGTRTIVFRTPPGALATFRSGVHSNLRAGATPFVPRNLMDHEEEDGEEDDEPAVDEQIDLPEPEGGDEVLTVENSFQPLAPPTEDEIRAVIQIQREYRRRLSRRNKVYMPTESVRLFWYKQCLDTSESVMLRRTYKLMFLGSLPHALVSLQKMNDHAHADKKAARKKMLKADAGELEEVDKHFNETSKLLKDVLHLQKQLAPTSGMHQAQDTVKLRKVVMEVQDLSNRFLTAAKGWEWDLHIAVKGIVQERKQYGKLPKPDLVVEDDICY</sequence>
<dbReference type="Pfam" id="PF13361">
    <property type="entry name" value="UvrD_C"/>
    <property type="match status" value="1"/>
</dbReference>
<dbReference type="GO" id="GO:0005524">
    <property type="term" value="F:ATP binding"/>
    <property type="evidence" value="ECO:0007669"/>
    <property type="project" value="UniProtKB-KW"/>
</dbReference>
<protein>
    <recommendedName>
        <fullName evidence="9">UvrD-like helicase ATP-binding domain-containing protein</fullName>
    </recommendedName>
</protein>
<keyword evidence="2" id="KW-0378">Hydrolase</keyword>
<dbReference type="Gene3D" id="3.40.50.300">
    <property type="entry name" value="P-loop containing nucleotide triphosphate hydrolases"/>
    <property type="match status" value="2"/>
</dbReference>
<dbReference type="Proteomes" id="UP001385951">
    <property type="component" value="Unassembled WGS sequence"/>
</dbReference>
<keyword evidence="1" id="KW-0547">Nucleotide-binding</keyword>
<dbReference type="Pfam" id="PF00580">
    <property type="entry name" value="UvrD-helicase"/>
    <property type="match status" value="1"/>
</dbReference>
<organism evidence="7 8">
    <name type="scientific">Cerrena zonata</name>
    <dbReference type="NCBI Taxonomy" id="2478898"/>
    <lineage>
        <taxon>Eukaryota</taxon>
        <taxon>Fungi</taxon>
        <taxon>Dikarya</taxon>
        <taxon>Basidiomycota</taxon>
        <taxon>Agaricomycotina</taxon>
        <taxon>Agaricomycetes</taxon>
        <taxon>Polyporales</taxon>
        <taxon>Cerrenaceae</taxon>
        <taxon>Cerrena</taxon>
    </lineage>
</organism>
<evidence type="ECO:0000259" key="5">
    <source>
        <dbReference type="Pfam" id="PF00580"/>
    </source>
</evidence>
<keyword evidence="4" id="KW-0067">ATP-binding</keyword>
<evidence type="ECO:0000256" key="4">
    <source>
        <dbReference type="ARBA" id="ARBA00022840"/>
    </source>
</evidence>
<feature type="domain" description="UvrD-like helicase C-terminal" evidence="6">
    <location>
        <begin position="439"/>
        <end position="520"/>
    </location>
</feature>
<dbReference type="InterPro" id="IPR011990">
    <property type="entry name" value="TPR-like_helical_dom_sf"/>
</dbReference>
<gene>
    <name evidence="7" type="ORF">QCA50_008551</name>
</gene>
<dbReference type="GO" id="GO:0004386">
    <property type="term" value="F:helicase activity"/>
    <property type="evidence" value="ECO:0007669"/>
    <property type="project" value="UniProtKB-KW"/>
</dbReference>
<evidence type="ECO:0000256" key="3">
    <source>
        <dbReference type="ARBA" id="ARBA00022806"/>
    </source>
</evidence>
<feature type="domain" description="UvrD-like helicase ATP-binding" evidence="5">
    <location>
        <begin position="185"/>
        <end position="306"/>
    </location>
</feature>
<evidence type="ECO:0000313" key="7">
    <source>
        <dbReference type="EMBL" id="KAK7688181.1"/>
    </source>
</evidence>
<keyword evidence="3" id="KW-0347">Helicase</keyword>
<dbReference type="PANTHER" id="PTHR21529">
    <property type="entry name" value="MAMMARY TURMOR VIRUS RECEPTOR HOMOLOG 1, 2 MTVR1, 2"/>
    <property type="match status" value="1"/>
</dbReference>
<keyword evidence="8" id="KW-1185">Reference proteome</keyword>
<comment type="caution">
    <text evidence="7">The sequence shown here is derived from an EMBL/GenBank/DDBJ whole genome shotgun (WGS) entry which is preliminary data.</text>
</comment>
<reference evidence="7 8" key="1">
    <citation type="submission" date="2022-09" db="EMBL/GenBank/DDBJ databases">
        <authorList>
            <person name="Palmer J.M."/>
        </authorList>
    </citation>
    <scope>NUCLEOTIDE SEQUENCE [LARGE SCALE GENOMIC DNA]</scope>
    <source>
        <strain evidence="7 8">DSM 7382</strain>
    </source>
</reference>
<proteinExistence type="predicted"/>
<evidence type="ECO:0000259" key="6">
    <source>
        <dbReference type="Pfam" id="PF13361"/>
    </source>
</evidence>
<dbReference type="SUPFAM" id="SSF52540">
    <property type="entry name" value="P-loop containing nucleoside triphosphate hydrolases"/>
    <property type="match status" value="1"/>
</dbReference>
<evidence type="ECO:0000256" key="1">
    <source>
        <dbReference type="ARBA" id="ARBA00022741"/>
    </source>
</evidence>
<dbReference type="EMBL" id="JASBNA010000011">
    <property type="protein sequence ID" value="KAK7688181.1"/>
    <property type="molecule type" value="Genomic_DNA"/>
</dbReference>
<evidence type="ECO:0000256" key="2">
    <source>
        <dbReference type="ARBA" id="ARBA00022801"/>
    </source>
</evidence>
<evidence type="ECO:0008006" key="9">
    <source>
        <dbReference type="Google" id="ProtNLM"/>
    </source>
</evidence>
<dbReference type="InterPro" id="IPR014017">
    <property type="entry name" value="DNA_helicase_UvrD-like_C"/>
</dbReference>
<accession>A0AAW0G5V4</accession>
<evidence type="ECO:0000313" key="8">
    <source>
        <dbReference type="Proteomes" id="UP001385951"/>
    </source>
</evidence>